<keyword evidence="5" id="KW-1185">Reference proteome</keyword>
<dbReference type="Proteomes" id="UP000002630">
    <property type="component" value="Linkage Group LG29"/>
</dbReference>
<evidence type="ECO:0000313" key="5">
    <source>
        <dbReference type="Proteomes" id="UP000002630"/>
    </source>
</evidence>
<dbReference type="AlphaFoldDB" id="D7FGQ0"/>
<feature type="chain" id="PRO_5003095181" evidence="3">
    <location>
        <begin position="28"/>
        <end position="236"/>
    </location>
</feature>
<proteinExistence type="predicted"/>
<gene>
    <name evidence="4" type="ORF">Esi_0101_0005</name>
</gene>
<evidence type="ECO:0000256" key="3">
    <source>
        <dbReference type="SAM" id="SignalP"/>
    </source>
</evidence>
<keyword evidence="2" id="KW-0812">Transmembrane</keyword>
<keyword evidence="2" id="KW-1133">Transmembrane helix</keyword>
<evidence type="ECO:0000256" key="1">
    <source>
        <dbReference type="SAM" id="MobiDB-lite"/>
    </source>
</evidence>
<feature type="region of interest" description="Disordered" evidence="1">
    <location>
        <begin position="81"/>
        <end position="101"/>
    </location>
</feature>
<keyword evidence="3" id="KW-0732">Signal</keyword>
<reference evidence="4 5" key="1">
    <citation type="journal article" date="2010" name="Nature">
        <title>The Ectocarpus genome and the independent evolution of multicellularity in brown algae.</title>
        <authorList>
            <person name="Cock J.M."/>
            <person name="Sterck L."/>
            <person name="Rouze P."/>
            <person name="Scornet D."/>
            <person name="Allen A.E."/>
            <person name="Amoutzias G."/>
            <person name="Anthouard V."/>
            <person name="Artiguenave F."/>
            <person name="Aury J.M."/>
            <person name="Badger J.H."/>
            <person name="Beszteri B."/>
            <person name="Billiau K."/>
            <person name="Bonnet E."/>
            <person name="Bothwell J.H."/>
            <person name="Bowler C."/>
            <person name="Boyen C."/>
            <person name="Brownlee C."/>
            <person name="Carrano C.J."/>
            <person name="Charrier B."/>
            <person name="Cho G.Y."/>
            <person name="Coelho S.M."/>
            <person name="Collen J."/>
            <person name="Corre E."/>
            <person name="Da Silva C."/>
            <person name="Delage L."/>
            <person name="Delaroque N."/>
            <person name="Dittami S.M."/>
            <person name="Doulbeau S."/>
            <person name="Elias M."/>
            <person name="Farnham G."/>
            <person name="Gachon C.M."/>
            <person name="Gschloessl B."/>
            <person name="Heesch S."/>
            <person name="Jabbari K."/>
            <person name="Jubin C."/>
            <person name="Kawai H."/>
            <person name="Kimura K."/>
            <person name="Kloareg B."/>
            <person name="Kupper F.C."/>
            <person name="Lang D."/>
            <person name="Le Bail A."/>
            <person name="Leblanc C."/>
            <person name="Lerouge P."/>
            <person name="Lohr M."/>
            <person name="Lopez P.J."/>
            <person name="Martens C."/>
            <person name="Maumus F."/>
            <person name="Michel G."/>
            <person name="Miranda-Saavedra D."/>
            <person name="Morales J."/>
            <person name="Moreau H."/>
            <person name="Motomura T."/>
            <person name="Nagasato C."/>
            <person name="Napoli C.A."/>
            <person name="Nelson D.R."/>
            <person name="Nyvall-Collen P."/>
            <person name="Peters A.F."/>
            <person name="Pommier C."/>
            <person name="Potin P."/>
            <person name="Poulain J."/>
            <person name="Quesneville H."/>
            <person name="Read B."/>
            <person name="Rensing S.A."/>
            <person name="Ritter A."/>
            <person name="Rousvoal S."/>
            <person name="Samanta M."/>
            <person name="Samson G."/>
            <person name="Schroeder D.C."/>
            <person name="Segurens B."/>
            <person name="Strittmatter M."/>
            <person name="Tonon T."/>
            <person name="Tregear J.W."/>
            <person name="Valentin K."/>
            <person name="von Dassow P."/>
            <person name="Yamagishi T."/>
            <person name="Van de Peer Y."/>
            <person name="Wincker P."/>
        </authorList>
    </citation>
    <scope>NUCLEOTIDE SEQUENCE [LARGE SCALE GENOMIC DNA]</scope>
    <source>
        <strain evidence="5">Ec32 / CCAP1310/4</strain>
    </source>
</reference>
<feature type="transmembrane region" description="Helical" evidence="2">
    <location>
        <begin position="121"/>
        <end position="152"/>
    </location>
</feature>
<evidence type="ECO:0000256" key="2">
    <source>
        <dbReference type="SAM" id="Phobius"/>
    </source>
</evidence>
<dbReference type="OrthoDB" id="10323038at2759"/>
<sequence>MPKRRSFAMVACTTAVAALMSMQSSTAFVPTTTLASPPAALHSSRIPVGRSRGHVSQFQPGSDPIGYKVGLERRAPALPLSRAGRRSSRRSQATAMVFGGGGGGGRGGGGFRLDPGTIATIGFGLLFVFAPGVIFGAFNTLFLTITVGPILFSAGLNLYNRINLVDAPCPVCGVDLQGLKNKQNQCPSCGAMLLAKDGKFEAVGSGYVRDEAGTQREFSRMGDSGVIDVDAIDVDD</sequence>
<feature type="signal peptide" evidence="3">
    <location>
        <begin position="1"/>
        <end position="27"/>
    </location>
</feature>
<evidence type="ECO:0000313" key="4">
    <source>
        <dbReference type="EMBL" id="CBJ28326.1"/>
    </source>
</evidence>
<dbReference type="InParanoid" id="D7FGQ0"/>
<accession>D7FGQ0</accession>
<keyword evidence="2" id="KW-0472">Membrane</keyword>
<organism evidence="4 5">
    <name type="scientific">Ectocarpus siliculosus</name>
    <name type="common">Brown alga</name>
    <name type="synonym">Conferva siliculosa</name>
    <dbReference type="NCBI Taxonomy" id="2880"/>
    <lineage>
        <taxon>Eukaryota</taxon>
        <taxon>Sar</taxon>
        <taxon>Stramenopiles</taxon>
        <taxon>Ochrophyta</taxon>
        <taxon>PX clade</taxon>
        <taxon>Phaeophyceae</taxon>
        <taxon>Ectocarpales</taxon>
        <taxon>Ectocarpaceae</taxon>
        <taxon>Ectocarpus</taxon>
    </lineage>
</organism>
<dbReference type="EMBL" id="FN649754">
    <property type="protein sequence ID" value="CBJ28326.1"/>
    <property type="molecule type" value="Genomic_DNA"/>
</dbReference>
<dbReference type="EMBL" id="FN647694">
    <property type="protein sequence ID" value="CBJ28326.1"/>
    <property type="molecule type" value="Genomic_DNA"/>
</dbReference>
<name>D7FGQ0_ECTSI</name>
<protein>
    <submittedName>
        <fullName evidence="4">Uncharacterized protein</fullName>
    </submittedName>
</protein>